<keyword evidence="11 17" id="KW-0472">Membrane</keyword>
<dbReference type="CDD" id="cd14066">
    <property type="entry name" value="STKc_IRAK"/>
    <property type="match status" value="1"/>
</dbReference>
<dbReference type="AlphaFoldDB" id="A0AA87ZAI8"/>
<evidence type="ECO:0000256" key="5">
    <source>
        <dbReference type="ARBA" id="ARBA00022679"/>
    </source>
</evidence>
<evidence type="ECO:0000313" key="20">
    <source>
        <dbReference type="Proteomes" id="UP001187192"/>
    </source>
</evidence>
<dbReference type="InterPro" id="IPR008271">
    <property type="entry name" value="Ser/Thr_kinase_AS"/>
</dbReference>
<feature type="transmembrane region" description="Helical" evidence="17">
    <location>
        <begin position="27"/>
        <end position="48"/>
    </location>
</feature>
<feature type="domain" description="Protein kinase" evidence="18">
    <location>
        <begin position="93"/>
        <end position="371"/>
    </location>
</feature>
<dbReference type="FunFam" id="3.30.200.20:FF:000466">
    <property type="entry name" value="Putative LRR receptor-like serine/threonine-protein kinase"/>
    <property type="match status" value="1"/>
</dbReference>
<dbReference type="GO" id="GO:0004674">
    <property type="term" value="F:protein serine/threonine kinase activity"/>
    <property type="evidence" value="ECO:0007669"/>
    <property type="project" value="UniProtKB-KW"/>
</dbReference>
<dbReference type="SUPFAM" id="SSF56112">
    <property type="entry name" value="Protein kinase-like (PK-like)"/>
    <property type="match status" value="1"/>
</dbReference>
<keyword evidence="20" id="KW-1185">Reference proteome</keyword>
<comment type="caution">
    <text evidence="19">The sequence shown here is derived from an EMBL/GenBank/DDBJ whole genome shotgun (WGS) entry which is preliminary data.</text>
</comment>
<dbReference type="GO" id="GO:0005886">
    <property type="term" value="C:plasma membrane"/>
    <property type="evidence" value="ECO:0007669"/>
    <property type="project" value="UniProtKB-SubCell"/>
</dbReference>
<evidence type="ECO:0000256" key="12">
    <source>
        <dbReference type="ARBA" id="ARBA00047899"/>
    </source>
</evidence>
<evidence type="ECO:0000256" key="3">
    <source>
        <dbReference type="ARBA" id="ARBA00022475"/>
    </source>
</evidence>
<evidence type="ECO:0000256" key="6">
    <source>
        <dbReference type="ARBA" id="ARBA00022692"/>
    </source>
</evidence>
<evidence type="ECO:0000256" key="17">
    <source>
        <dbReference type="SAM" id="Phobius"/>
    </source>
</evidence>
<evidence type="ECO:0000259" key="18">
    <source>
        <dbReference type="PROSITE" id="PS50011"/>
    </source>
</evidence>
<evidence type="ECO:0000256" key="15">
    <source>
        <dbReference type="RuleBase" id="RU000304"/>
    </source>
</evidence>
<reference evidence="19" key="1">
    <citation type="submission" date="2023-07" db="EMBL/GenBank/DDBJ databases">
        <title>draft genome sequence of fig (Ficus carica).</title>
        <authorList>
            <person name="Takahashi T."/>
            <person name="Nishimura K."/>
        </authorList>
    </citation>
    <scope>NUCLEOTIDE SEQUENCE</scope>
</reference>
<evidence type="ECO:0000256" key="14">
    <source>
        <dbReference type="PROSITE-ProRule" id="PRU10141"/>
    </source>
</evidence>
<dbReference type="InterPro" id="IPR001245">
    <property type="entry name" value="Ser-Thr/Tyr_kinase_cat_dom"/>
</dbReference>
<accession>A0AA87ZAI8</accession>
<evidence type="ECO:0000256" key="7">
    <source>
        <dbReference type="ARBA" id="ARBA00022741"/>
    </source>
</evidence>
<evidence type="ECO:0000313" key="19">
    <source>
        <dbReference type="EMBL" id="GMN28895.1"/>
    </source>
</evidence>
<comment type="catalytic activity">
    <reaction evidence="13">
        <text>L-seryl-[protein] + ATP = O-phospho-L-seryl-[protein] + ADP + H(+)</text>
        <dbReference type="Rhea" id="RHEA:17989"/>
        <dbReference type="Rhea" id="RHEA-COMP:9863"/>
        <dbReference type="Rhea" id="RHEA-COMP:11604"/>
        <dbReference type="ChEBI" id="CHEBI:15378"/>
        <dbReference type="ChEBI" id="CHEBI:29999"/>
        <dbReference type="ChEBI" id="CHEBI:30616"/>
        <dbReference type="ChEBI" id="CHEBI:83421"/>
        <dbReference type="ChEBI" id="CHEBI:456216"/>
        <dbReference type="EC" id="2.7.11.1"/>
    </reaction>
</comment>
<dbReference type="EC" id="2.7.11.1" evidence="2"/>
<dbReference type="Proteomes" id="UP001187192">
    <property type="component" value="Unassembled WGS sequence"/>
</dbReference>
<dbReference type="SMART" id="SM00220">
    <property type="entry name" value="S_TKc"/>
    <property type="match status" value="1"/>
</dbReference>
<evidence type="ECO:0000256" key="10">
    <source>
        <dbReference type="ARBA" id="ARBA00022989"/>
    </source>
</evidence>
<dbReference type="PROSITE" id="PS00107">
    <property type="entry name" value="PROTEIN_KINASE_ATP"/>
    <property type="match status" value="1"/>
</dbReference>
<keyword evidence="8" id="KW-0418">Kinase</keyword>
<keyword evidence="10 17" id="KW-1133">Transmembrane helix</keyword>
<keyword evidence="6 17" id="KW-0812">Transmembrane</keyword>
<dbReference type="PROSITE" id="PS00108">
    <property type="entry name" value="PROTEIN_KINASE_ST"/>
    <property type="match status" value="1"/>
</dbReference>
<evidence type="ECO:0000256" key="8">
    <source>
        <dbReference type="ARBA" id="ARBA00022777"/>
    </source>
</evidence>
<proteinExistence type="inferred from homology"/>
<evidence type="ECO:0000256" key="1">
    <source>
        <dbReference type="ARBA" id="ARBA00004162"/>
    </source>
</evidence>
<protein>
    <recommendedName>
        <fullName evidence="2">non-specific serine/threonine protein kinase</fullName>
        <ecNumber evidence="2">2.7.11.1</ecNumber>
    </recommendedName>
</protein>
<comment type="subcellular location">
    <subcellularLocation>
        <location evidence="1">Cell membrane</location>
        <topology evidence="1">Single-pass membrane protein</topology>
    </subcellularLocation>
</comment>
<comment type="similarity">
    <text evidence="15">Belongs to the protein kinase superfamily.</text>
</comment>
<feature type="region of interest" description="Disordered" evidence="16">
    <location>
        <begin position="1"/>
        <end position="21"/>
    </location>
</feature>
<evidence type="ECO:0000256" key="4">
    <source>
        <dbReference type="ARBA" id="ARBA00022527"/>
    </source>
</evidence>
<dbReference type="InterPro" id="IPR000719">
    <property type="entry name" value="Prot_kinase_dom"/>
</dbReference>
<keyword evidence="3" id="KW-1003">Cell membrane</keyword>
<dbReference type="InterPro" id="IPR011009">
    <property type="entry name" value="Kinase-like_dom_sf"/>
</dbReference>
<dbReference type="PROSITE" id="PS50011">
    <property type="entry name" value="PROTEIN_KINASE_DOM"/>
    <property type="match status" value="1"/>
</dbReference>
<evidence type="ECO:0000256" key="2">
    <source>
        <dbReference type="ARBA" id="ARBA00012513"/>
    </source>
</evidence>
<evidence type="ECO:0000256" key="9">
    <source>
        <dbReference type="ARBA" id="ARBA00022840"/>
    </source>
</evidence>
<keyword evidence="7 14" id="KW-0547">Nucleotide-binding</keyword>
<gene>
    <name evidence="19" type="ORF">TIFTF001_002203</name>
</gene>
<sequence length="452" mass="50594">MANIVRVGSPTPSHDDHDNHPHGKKHLWGGIVIGILTVFLVASLYYLFKKKLLPSLRRKPQLSLMNKKGTLKDEKNMLRRFQLEEVVKATKNFSQECLLGSGAFGNVYKGTFDVEVTLAIKRPHNESYQSAEEFMNEVRLLSRVKHRNLVSLVGFCEEPGAKGSKILVYEYVPNGSLLEYITGKRGSSLNWRQRANIAIGAAKGIAHLHEGIIPSIIHRDIKPSNILVGDGFEAKVSDFGLVKCGPTGDQSHVSSQVKGTPGYLDPAYCSSFHLTPFSDVYSFGIILLQLISARPAIELAKLNSNYHIIEWARPGLERGKVEDILDVSLLSEPCNMKMMLKMGQLGLRCVVNTPKLRPTMTQVWQELQEALYLAENFIHKQPSWDSRKSVDYEYSQSSFVSINGVGFQRFHVEMESPSFQSTVLRCLENNSISHVVSEKTSLKGTFCEIGRT</sequence>
<dbReference type="InterPro" id="IPR017441">
    <property type="entry name" value="Protein_kinase_ATP_BS"/>
</dbReference>
<dbReference type="GO" id="GO:0005524">
    <property type="term" value="F:ATP binding"/>
    <property type="evidence" value="ECO:0007669"/>
    <property type="project" value="UniProtKB-UniRule"/>
</dbReference>
<keyword evidence="9 14" id="KW-0067">ATP-binding</keyword>
<name>A0AA87ZAI8_FICCA</name>
<comment type="catalytic activity">
    <reaction evidence="12">
        <text>L-threonyl-[protein] + ATP = O-phospho-L-threonyl-[protein] + ADP + H(+)</text>
        <dbReference type="Rhea" id="RHEA:46608"/>
        <dbReference type="Rhea" id="RHEA-COMP:11060"/>
        <dbReference type="Rhea" id="RHEA-COMP:11605"/>
        <dbReference type="ChEBI" id="CHEBI:15378"/>
        <dbReference type="ChEBI" id="CHEBI:30013"/>
        <dbReference type="ChEBI" id="CHEBI:30616"/>
        <dbReference type="ChEBI" id="CHEBI:61977"/>
        <dbReference type="ChEBI" id="CHEBI:456216"/>
        <dbReference type="EC" id="2.7.11.1"/>
    </reaction>
</comment>
<dbReference type="PANTHER" id="PTHR47982">
    <property type="entry name" value="PROLINE-RICH RECEPTOR-LIKE PROTEIN KINASE PERK4"/>
    <property type="match status" value="1"/>
</dbReference>
<keyword evidence="4 15" id="KW-0723">Serine/threonine-protein kinase</keyword>
<evidence type="ECO:0000256" key="13">
    <source>
        <dbReference type="ARBA" id="ARBA00048679"/>
    </source>
</evidence>
<keyword evidence="5" id="KW-0808">Transferase</keyword>
<dbReference type="Gene3D" id="1.10.510.10">
    <property type="entry name" value="Transferase(Phosphotransferase) domain 1"/>
    <property type="match status" value="1"/>
</dbReference>
<evidence type="ECO:0000256" key="16">
    <source>
        <dbReference type="SAM" id="MobiDB-lite"/>
    </source>
</evidence>
<dbReference type="Pfam" id="PF07714">
    <property type="entry name" value="PK_Tyr_Ser-Thr"/>
    <property type="match status" value="1"/>
</dbReference>
<dbReference type="PANTHER" id="PTHR47982:SF70">
    <property type="entry name" value="PROTEIN KINASE SUPERFAMILY PROTEIN"/>
    <property type="match status" value="1"/>
</dbReference>
<evidence type="ECO:0000256" key="11">
    <source>
        <dbReference type="ARBA" id="ARBA00023136"/>
    </source>
</evidence>
<dbReference type="EMBL" id="BTGU01000002">
    <property type="protein sequence ID" value="GMN28895.1"/>
    <property type="molecule type" value="Genomic_DNA"/>
</dbReference>
<feature type="binding site" evidence="14">
    <location>
        <position position="121"/>
    </location>
    <ligand>
        <name>ATP</name>
        <dbReference type="ChEBI" id="CHEBI:30616"/>
    </ligand>
</feature>
<dbReference type="Gene3D" id="3.30.200.20">
    <property type="entry name" value="Phosphorylase Kinase, domain 1"/>
    <property type="match status" value="1"/>
</dbReference>
<dbReference type="InterPro" id="IPR047117">
    <property type="entry name" value="PERK1-13-like"/>
</dbReference>
<organism evidence="19 20">
    <name type="scientific">Ficus carica</name>
    <name type="common">Common fig</name>
    <dbReference type="NCBI Taxonomy" id="3494"/>
    <lineage>
        <taxon>Eukaryota</taxon>
        <taxon>Viridiplantae</taxon>
        <taxon>Streptophyta</taxon>
        <taxon>Embryophyta</taxon>
        <taxon>Tracheophyta</taxon>
        <taxon>Spermatophyta</taxon>
        <taxon>Magnoliopsida</taxon>
        <taxon>eudicotyledons</taxon>
        <taxon>Gunneridae</taxon>
        <taxon>Pentapetalae</taxon>
        <taxon>rosids</taxon>
        <taxon>fabids</taxon>
        <taxon>Rosales</taxon>
        <taxon>Moraceae</taxon>
        <taxon>Ficeae</taxon>
        <taxon>Ficus</taxon>
    </lineage>
</organism>